<dbReference type="PANTHER" id="PTHR12570">
    <property type="match status" value="1"/>
</dbReference>
<feature type="transmembrane region" description="Helical" evidence="6">
    <location>
        <begin position="193"/>
        <end position="213"/>
    </location>
</feature>
<feature type="transmembrane region" description="Helical" evidence="6">
    <location>
        <begin position="323"/>
        <end position="342"/>
    </location>
</feature>
<evidence type="ECO:0000313" key="7">
    <source>
        <dbReference type="EMBL" id="KAK1769289.1"/>
    </source>
</evidence>
<evidence type="ECO:0000256" key="1">
    <source>
        <dbReference type="ARBA" id="ARBA00004141"/>
    </source>
</evidence>
<dbReference type="RefSeq" id="XP_060285502.1">
    <property type="nucleotide sequence ID" value="XM_060427416.1"/>
</dbReference>
<feature type="region of interest" description="Disordered" evidence="5">
    <location>
        <begin position="536"/>
        <end position="555"/>
    </location>
</feature>
<keyword evidence="4 6" id="KW-0472">Membrane</keyword>
<feature type="compositionally biased region" description="Polar residues" evidence="5">
    <location>
        <begin position="138"/>
        <end position="148"/>
    </location>
</feature>
<keyword evidence="8" id="KW-1185">Reference proteome</keyword>
<feature type="region of interest" description="Disordered" evidence="5">
    <location>
        <begin position="19"/>
        <end position="42"/>
    </location>
</feature>
<evidence type="ECO:0000256" key="4">
    <source>
        <dbReference type="ARBA" id="ARBA00023136"/>
    </source>
</evidence>
<evidence type="ECO:0000256" key="3">
    <source>
        <dbReference type="ARBA" id="ARBA00022989"/>
    </source>
</evidence>
<evidence type="ECO:0000313" key="8">
    <source>
        <dbReference type="Proteomes" id="UP001244011"/>
    </source>
</evidence>
<feature type="region of interest" description="Disordered" evidence="5">
    <location>
        <begin position="85"/>
        <end position="156"/>
    </location>
</feature>
<keyword evidence="2 6" id="KW-0812">Transmembrane</keyword>
<feature type="region of interest" description="Disordered" evidence="5">
    <location>
        <begin position="649"/>
        <end position="726"/>
    </location>
</feature>
<feature type="transmembrane region" description="Helical" evidence="6">
    <location>
        <begin position="260"/>
        <end position="278"/>
    </location>
</feature>
<feature type="compositionally biased region" description="Polar residues" evidence="5">
    <location>
        <begin position="108"/>
        <end position="117"/>
    </location>
</feature>
<dbReference type="InterPro" id="IPR037185">
    <property type="entry name" value="EmrE-like"/>
</dbReference>
<dbReference type="GO" id="GO:0016020">
    <property type="term" value="C:membrane"/>
    <property type="evidence" value="ECO:0007669"/>
    <property type="project" value="UniProtKB-SubCell"/>
</dbReference>
<evidence type="ECO:0000256" key="2">
    <source>
        <dbReference type="ARBA" id="ARBA00022692"/>
    </source>
</evidence>
<dbReference type="AlphaFoldDB" id="A0AAJ0FNR5"/>
<dbReference type="SUPFAM" id="SSF103481">
    <property type="entry name" value="Multidrug resistance efflux transporter EmrE"/>
    <property type="match status" value="1"/>
</dbReference>
<dbReference type="PANTHER" id="PTHR12570:SF65">
    <property type="entry name" value="MAGNESIUM TRANSPORTER NIPA9-RELATED"/>
    <property type="match status" value="1"/>
</dbReference>
<feature type="transmembrane region" description="Helical" evidence="6">
    <location>
        <begin position="385"/>
        <end position="403"/>
    </location>
</feature>
<sequence>MFLSTGSLISQRPTQLSFPFATPTISLPQGPGDHPEDGPGKEIQDWSSLIGIVTAIVGNILIALALNVQRYAHIRIHRRRAEVRERARQASKNAANGRGHGGVYGTTAPATNGSNGDSTRRAASRSDDEVEDARESDPLSQSFASGDSRSSDGEGAKVTSTYLKDPYWWVGQVLITVGEMGNFLAYGFAPASIVSPLGVVALISNCVIAPIVFKEVFRQRDFWGVIVAIAGAVTVVLSANQKETKLGPHDIWDAITTMEFEIYLGVSCALIALLMWASPRYGHRTVLIDLGLVGVFGGYTALATKGVSSMISSTLFGAFATPVTYALVFVLLSTAVMQVRYLNKALQRFDSTQVIPIQFVLFTLSVIIGSAVLYRDFERTTAHQAAKFVGGCLLTFFGVFLITSGRSRHDDDEDTLSDAEGVEETIGLAEHQATPQSPSQSSRRGSESDSTRRLSRVSFTEAVNKPLRLVTDGGIPTSRSPAAAKLKTSLNGDGHEVSPSPLGNPWLDSQNNPIQPQHPGVGAHTISSDSVLTLHSAISGASPGPGTPPNQSQPILGAAGALLEQPATPRPSKSSPRPHSSVNVRSGPMISPSPFSSTVSAVVADKLLPHDGSSRRLPYRRSRPSLMNGLFVPHDEAEGEEDGVIGNAAAQQHRHRRESDIPPGDGESWTDEDPRKGFRGRARTLSNTLGELLGVRRKRDAEAGEDDPLLAGSPSRPFASGSTETL</sequence>
<feature type="compositionally biased region" description="Low complexity" evidence="5">
    <location>
        <begin position="566"/>
        <end position="581"/>
    </location>
</feature>
<feature type="transmembrane region" description="Helical" evidence="6">
    <location>
        <begin position="222"/>
        <end position="240"/>
    </location>
</feature>
<dbReference type="EMBL" id="MU839003">
    <property type="protein sequence ID" value="KAK1769289.1"/>
    <property type="molecule type" value="Genomic_DNA"/>
</dbReference>
<evidence type="ECO:0000256" key="6">
    <source>
        <dbReference type="SAM" id="Phobius"/>
    </source>
</evidence>
<feature type="region of interest" description="Disordered" evidence="5">
    <location>
        <begin position="488"/>
        <end position="525"/>
    </location>
</feature>
<name>A0AAJ0FNR5_9PEZI</name>
<keyword evidence="3 6" id="KW-1133">Transmembrane helix</keyword>
<feature type="transmembrane region" description="Helical" evidence="6">
    <location>
        <begin position="285"/>
        <end position="303"/>
    </location>
</feature>
<reference evidence="7" key="1">
    <citation type="submission" date="2023-06" db="EMBL/GenBank/DDBJ databases">
        <title>Genome-scale phylogeny and comparative genomics of the fungal order Sordariales.</title>
        <authorList>
            <consortium name="Lawrence Berkeley National Laboratory"/>
            <person name="Hensen N."/>
            <person name="Bonometti L."/>
            <person name="Westerberg I."/>
            <person name="Brannstrom I.O."/>
            <person name="Guillou S."/>
            <person name="Cros-Aarteil S."/>
            <person name="Calhoun S."/>
            <person name="Haridas S."/>
            <person name="Kuo A."/>
            <person name="Mondo S."/>
            <person name="Pangilinan J."/>
            <person name="Riley R."/>
            <person name="Labutti K."/>
            <person name="Andreopoulos B."/>
            <person name="Lipzen A."/>
            <person name="Chen C."/>
            <person name="Yanf M."/>
            <person name="Daum C."/>
            <person name="Ng V."/>
            <person name="Clum A."/>
            <person name="Steindorff A."/>
            <person name="Ohm R."/>
            <person name="Martin F."/>
            <person name="Silar P."/>
            <person name="Natvig D."/>
            <person name="Lalanne C."/>
            <person name="Gautier V."/>
            <person name="Ament-Velasquez S.L."/>
            <person name="Kruys A."/>
            <person name="Hutchinson M.I."/>
            <person name="Powell A.J."/>
            <person name="Barry K."/>
            <person name="Miller A.N."/>
            <person name="Grigoriev I.V."/>
            <person name="Debuchy R."/>
            <person name="Gladieux P."/>
            <person name="Thoren M.H."/>
            <person name="Johannesson H."/>
        </authorList>
    </citation>
    <scope>NUCLEOTIDE SEQUENCE</scope>
    <source>
        <strain evidence="7">8032-3</strain>
    </source>
</reference>
<accession>A0AAJ0FNR5</accession>
<feature type="compositionally biased region" description="Basic and acidic residues" evidence="5">
    <location>
        <begin position="118"/>
        <end position="137"/>
    </location>
</feature>
<evidence type="ECO:0000256" key="5">
    <source>
        <dbReference type="SAM" id="MobiDB-lite"/>
    </source>
</evidence>
<comment type="subcellular location">
    <subcellularLocation>
        <location evidence="1">Membrane</location>
        <topology evidence="1">Multi-pass membrane protein</topology>
    </subcellularLocation>
</comment>
<feature type="region of interest" description="Disordered" evidence="5">
    <location>
        <begin position="429"/>
        <end position="457"/>
    </location>
</feature>
<feature type="region of interest" description="Disordered" evidence="5">
    <location>
        <begin position="565"/>
        <end position="595"/>
    </location>
</feature>
<dbReference type="Proteomes" id="UP001244011">
    <property type="component" value="Unassembled WGS sequence"/>
</dbReference>
<comment type="caution">
    <text evidence="7">The sequence shown here is derived from an EMBL/GenBank/DDBJ whole genome shotgun (WGS) entry which is preliminary data.</text>
</comment>
<feature type="transmembrane region" description="Helical" evidence="6">
    <location>
        <begin position="46"/>
        <end position="68"/>
    </location>
</feature>
<feature type="compositionally biased region" description="Basic and acidic residues" evidence="5">
    <location>
        <begin position="33"/>
        <end position="42"/>
    </location>
</feature>
<dbReference type="Pfam" id="PF05653">
    <property type="entry name" value="Mg_trans_NIPA"/>
    <property type="match status" value="1"/>
</dbReference>
<dbReference type="GO" id="GO:0015095">
    <property type="term" value="F:magnesium ion transmembrane transporter activity"/>
    <property type="evidence" value="ECO:0007669"/>
    <property type="project" value="InterPro"/>
</dbReference>
<gene>
    <name evidence="7" type="ORF">QBC33DRAFT_532882</name>
</gene>
<proteinExistence type="predicted"/>
<dbReference type="InterPro" id="IPR008521">
    <property type="entry name" value="Mg_trans_NIPA"/>
</dbReference>
<protein>
    <submittedName>
        <fullName evidence="7">Magnesium transporter NIPA-domain-containing protein</fullName>
    </submittedName>
</protein>
<dbReference type="GeneID" id="85310603"/>
<organism evidence="7 8">
    <name type="scientific">Phialemonium atrogriseum</name>
    <dbReference type="NCBI Taxonomy" id="1093897"/>
    <lineage>
        <taxon>Eukaryota</taxon>
        <taxon>Fungi</taxon>
        <taxon>Dikarya</taxon>
        <taxon>Ascomycota</taxon>
        <taxon>Pezizomycotina</taxon>
        <taxon>Sordariomycetes</taxon>
        <taxon>Sordariomycetidae</taxon>
        <taxon>Cephalothecales</taxon>
        <taxon>Cephalothecaceae</taxon>
        <taxon>Phialemonium</taxon>
    </lineage>
</organism>
<feature type="transmembrane region" description="Helical" evidence="6">
    <location>
        <begin position="354"/>
        <end position="373"/>
    </location>
</feature>